<evidence type="ECO:0000313" key="4">
    <source>
        <dbReference type="EMBL" id="CAB4992311.1"/>
    </source>
</evidence>
<proteinExistence type="predicted"/>
<name>A0A6J7NG92_9ZZZZ</name>
<evidence type="ECO:0000256" key="1">
    <source>
        <dbReference type="SAM" id="Phobius"/>
    </source>
</evidence>
<feature type="transmembrane region" description="Helical" evidence="1">
    <location>
        <begin position="7"/>
        <end position="26"/>
    </location>
</feature>
<keyword evidence="1" id="KW-0472">Membrane</keyword>
<sequence length="371" mass="39263">MFSTGFKYFLGVTVLSVAALIMSFFVLDQLAIAGVAISMLIAVTALLAGIAVATRDGQTTTATPDSSKELATQSMWPLVTSIGVVLLALGLVTSSLVFFSGLVVVLGALAEWMVQSWSERASKDVKYNALARKRILNPIEFPVLAALGLGVVIYSFSRIMLAVDKSTGALLFIVLGSVVLIAGILFVLKPNLNRSLVVAICSLGAVGIFATGILSATTGMREELVLAKSESHEHPECGAERSEHFDKLAEGNLSLRSSVDATIELADGKLTARVVGFNQPQNSVTVRRANSTNFIFHNLDANEYRLVADLGNRAVAEPEGKTEKNLVCTQLTAQGSEQSLVLTINKPAPAGTSYVLSVPGIEGQVIELVVP</sequence>
<dbReference type="AlphaFoldDB" id="A0A6J7NG92"/>
<feature type="transmembrane region" description="Helical" evidence="1">
    <location>
        <begin position="168"/>
        <end position="188"/>
    </location>
</feature>
<evidence type="ECO:0000313" key="2">
    <source>
        <dbReference type="EMBL" id="CAB4542777.1"/>
    </source>
</evidence>
<protein>
    <submittedName>
        <fullName evidence="4">Unannotated protein</fullName>
    </submittedName>
</protein>
<keyword evidence="1" id="KW-1133">Transmembrane helix</keyword>
<feature type="transmembrane region" description="Helical" evidence="1">
    <location>
        <begin position="74"/>
        <end position="91"/>
    </location>
</feature>
<keyword evidence="1" id="KW-0812">Transmembrane</keyword>
<feature type="transmembrane region" description="Helical" evidence="1">
    <location>
        <begin position="135"/>
        <end position="156"/>
    </location>
</feature>
<evidence type="ECO:0000313" key="3">
    <source>
        <dbReference type="EMBL" id="CAB4657783.1"/>
    </source>
</evidence>
<dbReference type="EMBL" id="CAEZSE010000193">
    <property type="protein sequence ID" value="CAB4542777.1"/>
    <property type="molecule type" value="Genomic_DNA"/>
</dbReference>
<feature type="transmembrane region" description="Helical" evidence="1">
    <location>
        <begin position="32"/>
        <end position="53"/>
    </location>
</feature>
<dbReference type="EMBL" id="CAEZWU010000005">
    <property type="protein sequence ID" value="CAB4657783.1"/>
    <property type="molecule type" value="Genomic_DNA"/>
</dbReference>
<feature type="transmembrane region" description="Helical" evidence="1">
    <location>
        <begin position="195"/>
        <end position="216"/>
    </location>
</feature>
<reference evidence="4" key="1">
    <citation type="submission" date="2020-05" db="EMBL/GenBank/DDBJ databases">
        <authorList>
            <person name="Chiriac C."/>
            <person name="Salcher M."/>
            <person name="Ghai R."/>
            <person name="Kavagutti S V."/>
        </authorList>
    </citation>
    <scope>NUCLEOTIDE SEQUENCE</scope>
</reference>
<accession>A0A6J7NG92</accession>
<gene>
    <name evidence="2" type="ORF">UFOPK1353_01032</name>
    <name evidence="3" type="ORF">UFOPK2292_00067</name>
    <name evidence="4" type="ORF">UFOPK4020_00324</name>
</gene>
<feature type="transmembrane region" description="Helical" evidence="1">
    <location>
        <begin position="97"/>
        <end position="114"/>
    </location>
</feature>
<dbReference type="EMBL" id="CAFBOV010000042">
    <property type="protein sequence ID" value="CAB4992311.1"/>
    <property type="molecule type" value="Genomic_DNA"/>
</dbReference>
<organism evidence="4">
    <name type="scientific">freshwater metagenome</name>
    <dbReference type="NCBI Taxonomy" id="449393"/>
    <lineage>
        <taxon>unclassified sequences</taxon>
        <taxon>metagenomes</taxon>
        <taxon>ecological metagenomes</taxon>
    </lineage>
</organism>